<evidence type="ECO:0000256" key="1">
    <source>
        <dbReference type="ARBA" id="ARBA00022679"/>
    </source>
</evidence>
<dbReference type="CDD" id="cd09274">
    <property type="entry name" value="RNase_HI_RT_Ty3"/>
    <property type="match status" value="1"/>
</dbReference>
<keyword evidence="6" id="KW-0695">RNA-directed DNA polymerase</keyword>
<dbReference type="GO" id="GO:0016787">
    <property type="term" value="F:hydrolase activity"/>
    <property type="evidence" value="ECO:0007669"/>
    <property type="project" value="UniProtKB-KW"/>
</dbReference>
<sequence length="492" mass="54857">MGECRCQMSTMAGTKSMSGEVQVSLGHVLGTPDHIKVHVADLPSKRYDMIMGTDILGLRPCYINQRGGAWKIRLGARNYRAVGSCPSSAQIGAMERGRPETGNSWEREVKWAQDFFARVLYIEETCEFLGIAKLQTMPYHPKGNGMIELLHRTIGHCKKCNCPWTGLYLVEKKLSPINYALCLADSRSGDESEAQDYNGAGVYMSDLSEGEDYQDAVQADTRQSLFEEEPGMVGMLGPVNGIGGVYFLDPRWRVILEVNVSTLEADVQSVRGAVDSLEGAFNSVRHQIWEISTFTDEISYVKALVGRAADTVGQLSSAESRYSTIERELLGVVWAIEHFRPYLFGREFLIRTDHKPLVWVEKHKEKSARMTRWKERLAANTFRITHTKGVENVIPDILSRQVNAIDDEDLTAELRGVGNPDSTWDPHWDHGGESIRSPEGSPWNPADFDLSLLGNSDREPERVGQLRGGEGSPNRPLQVVITAVNDNALQIT</sequence>
<keyword evidence="5" id="KW-0378">Hydrolase</keyword>
<evidence type="ECO:0000256" key="7">
    <source>
        <dbReference type="SAM" id="MobiDB-lite"/>
    </source>
</evidence>
<comment type="caution">
    <text evidence="9">The sequence shown here is derived from an EMBL/GenBank/DDBJ whole genome shotgun (WGS) entry which is preliminary data.</text>
</comment>
<reference evidence="9 10" key="1">
    <citation type="submission" date="2024-07" db="EMBL/GenBank/DDBJ databases">
        <title>Chromosome-level genome assembly of the water stick insect Ranatra chinensis (Heteroptera: Nepidae).</title>
        <authorList>
            <person name="Liu X."/>
        </authorList>
    </citation>
    <scope>NUCLEOTIDE SEQUENCE [LARGE SCALE GENOMIC DNA]</scope>
    <source>
        <strain evidence="9">Cailab_2021Rc</strain>
        <tissue evidence="9">Muscle</tissue>
    </source>
</reference>
<dbReference type="InterPro" id="IPR012337">
    <property type="entry name" value="RNaseH-like_sf"/>
</dbReference>
<dbReference type="PANTHER" id="PTHR37984:SF5">
    <property type="entry name" value="PROTEIN NYNRIN-LIKE"/>
    <property type="match status" value="1"/>
</dbReference>
<dbReference type="SUPFAM" id="SSF56672">
    <property type="entry name" value="DNA/RNA polymerases"/>
    <property type="match status" value="1"/>
</dbReference>
<evidence type="ECO:0000256" key="5">
    <source>
        <dbReference type="ARBA" id="ARBA00022801"/>
    </source>
</evidence>
<feature type="compositionally biased region" description="Basic and acidic residues" evidence="7">
    <location>
        <begin position="424"/>
        <end position="433"/>
    </location>
</feature>
<keyword evidence="10" id="KW-1185">Reference proteome</keyword>
<dbReference type="GO" id="GO:0004519">
    <property type="term" value="F:endonuclease activity"/>
    <property type="evidence" value="ECO:0007669"/>
    <property type="project" value="UniProtKB-KW"/>
</dbReference>
<name>A0ABD0Y8N1_9HEMI</name>
<dbReference type="Pfam" id="PF17917">
    <property type="entry name" value="RT_RNaseH"/>
    <property type="match status" value="1"/>
</dbReference>
<dbReference type="Proteomes" id="UP001558652">
    <property type="component" value="Unassembled WGS sequence"/>
</dbReference>
<accession>A0ABD0Y8N1</accession>
<dbReference type="SUPFAM" id="SSF53098">
    <property type="entry name" value="Ribonuclease H-like"/>
    <property type="match status" value="1"/>
</dbReference>
<dbReference type="AlphaFoldDB" id="A0ABD0Y8N1"/>
<dbReference type="InterPro" id="IPR050951">
    <property type="entry name" value="Retrovirus_Pol_polyprotein"/>
</dbReference>
<dbReference type="InterPro" id="IPR043502">
    <property type="entry name" value="DNA/RNA_pol_sf"/>
</dbReference>
<keyword evidence="4" id="KW-0255">Endonuclease</keyword>
<feature type="domain" description="Reverse transcriptase RNase H-like" evidence="8">
    <location>
        <begin position="314"/>
        <end position="378"/>
    </location>
</feature>
<keyword evidence="3" id="KW-0540">Nuclease</keyword>
<evidence type="ECO:0000256" key="4">
    <source>
        <dbReference type="ARBA" id="ARBA00022759"/>
    </source>
</evidence>
<evidence type="ECO:0000259" key="8">
    <source>
        <dbReference type="Pfam" id="PF17917"/>
    </source>
</evidence>
<keyword evidence="1" id="KW-0808">Transferase</keyword>
<gene>
    <name evidence="9" type="ORF">AAG570_007974</name>
</gene>
<dbReference type="InterPro" id="IPR041373">
    <property type="entry name" value="RT_RNaseH"/>
</dbReference>
<evidence type="ECO:0000256" key="2">
    <source>
        <dbReference type="ARBA" id="ARBA00022695"/>
    </source>
</evidence>
<dbReference type="GO" id="GO:0003964">
    <property type="term" value="F:RNA-directed DNA polymerase activity"/>
    <property type="evidence" value="ECO:0007669"/>
    <property type="project" value="UniProtKB-KW"/>
</dbReference>
<keyword evidence="2" id="KW-0548">Nucleotidyltransferase</keyword>
<evidence type="ECO:0000256" key="3">
    <source>
        <dbReference type="ARBA" id="ARBA00022722"/>
    </source>
</evidence>
<evidence type="ECO:0000256" key="6">
    <source>
        <dbReference type="ARBA" id="ARBA00022918"/>
    </source>
</evidence>
<dbReference type="PANTHER" id="PTHR37984">
    <property type="entry name" value="PROTEIN CBG26694"/>
    <property type="match status" value="1"/>
</dbReference>
<protein>
    <recommendedName>
        <fullName evidence="8">Reverse transcriptase RNase H-like domain-containing protein</fullName>
    </recommendedName>
</protein>
<dbReference type="EMBL" id="JBFDAA010000022">
    <property type="protein sequence ID" value="KAL1110443.1"/>
    <property type="molecule type" value="Genomic_DNA"/>
</dbReference>
<evidence type="ECO:0000313" key="10">
    <source>
        <dbReference type="Proteomes" id="UP001558652"/>
    </source>
</evidence>
<evidence type="ECO:0000313" key="9">
    <source>
        <dbReference type="EMBL" id="KAL1110443.1"/>
    </source>
</evidence>
<proteinExistence type="predicted"/>
<feature type="region of interest" description="Disordered" evidence="7">
    <location>
        <begin position="417"/>
        <end position="474"/>
    </location>
</feature>
<dbReference type="GO" id="GO:0042575">
    <property type="term" value="C:DNA polymerase complex"/>
    <property type="evidence" value="ECO:0007669"/>
    <property type="project" value="UniProtKB-ARBA"/>
</dbReference>
<organism evidence="9 10">
    <name type="scientific">Ranatra chinensis</name>
    <dbReference type="NCBI Taxonomy" id="642074"/>
    <lineage>
        <taxon>Eukaryota</taxon>
        <taxon>Metazoa</taxon>
        <taxon>Ecdysozoa</taxon>
        <taxon>Arthropoda</taxon>
        <taxon>Hexapoda</taxon>
        <taxon>Insecta</taxon>
        <taxon>Pterygota</taxon>
        <taxon>Neoptera</taxon>
        <taxon>Paraneoptera</taxon>
        <taxon>Hemiptera</taxon>
        <taxon>Heteroptera</taxon>
        <taxon>Panheteroptera</taxon>
        <taxon>Nepomorpha</taxon>
        <taxon>Nepidae</taxon>
        <taxon>Ranatrinae</taxon>
        <taxon>Ranatra</taxon>
    </lineage>
</organism>